<keyword evidence="2" id="KW-1133">Transmembrane helix</keyword>
<organism evidence="3 4">
    <name type="scientific">Mangrovivirga cuniculi</name>
    <dbReference type="NCBI Taxonomy" id="2715131"/>
    <lineage>
        <taxon>Bacteria</taxon>
        <taxon>Pseudomonadati</taxon>
        <taxon>Bacteroidota</taxon>
        <taxon>Cytophagia</taxon>
        <taxon>Cytophagales</taxon>
        <taxon>Mangrovivirgaceae</taxon>
        <taxon>Mangrovivirga</taxon>
    </lineage>
</organism>
<dbReference type="AlphaFoldDB" id="A0A4D7JQ22"/>
<dbReference type="EMBL" id="CP028923">
    <property type="protein sequence ID" value="QCK13556.1"/>
    <property type="molecule type" value="Genomic_DNA"/>
</dbReference>
<feature type="transmembrane region" description="Helical" evidence="2">
    <location>
        <begin position="93"/>
        <end position="112"/>
    </location>
</feature>
<keyword evidence="2" id="KW-0472">Membrane</keyword>
<feature type="transmembrane region" description="Helical" evidence="2">
    <location>
        <begin position="218"/>
        <end position="237"/>
    </location>
</feature>
<reference evidence="3 4" key="1">
    <citation type="submission" date="2018-04" db="EMBL/GenBank/DDBJ databases">
        <title>Complete genome uncultured novel isolate.</title>
        <authorList>
            <person name="Merlino G."/>
        </authorList>
    </citation>
    <scope>NUCLEOTIDE SEQUENCE [LARGE SCALE GENOMIC DNA]</scope>
    <source>
        <strain evidence="4">R1DC9</strain>
    </source>
</reference>
<keyword evidence="4" id="KW-1185">Reference proteome</keyword>
<dbReference type="Proteomes" id="UP000298616">
    <property type="component" value="Chromosome"/>
</dbReference>
<accession>A0A4D7JQ22</accession>
<gene>
    <name evidence="3" type="ORF">DCC35_01700</name>
</gene>
<dbReference type="OrthoDB" id="6076702at2"/>
<evidence type="ECO:0000313" key="4">
    <source>
        <dbReference type="Proteomes" id="UP000298616"/>
    </source>
</evidence>
<dbReference type="RefSeq" id="WP_137089154.1">
    <property type="nucleotide sequence ID" value="NZ_CP028923.1"/>
</dbReference>
<evidence type="ECO:0000256" key="1">
    <source>
        <dbReference type="SAM" id="Coils"/>
    </source>
</evidence>
<evidence type="ECO:0000256" key="2">
    <source>
        <dbReference type="SAM" id="Phobius"/>
    </source>
</evidence>
<dbReference type="KEGG" id="fpf:DCC35_01700"/>
<keyword evidence="1" id="KW-0175">Coiled coil</keyword>
<keyword evidence="2" id="KW-0812">Transmembrane</keyword>
<name>A0A4D7JQ22_9BACT</name>
<feature type="transmembrane region" description="Helical" evidence="2">
    <location>
        <begin position="180"/>
        <end position="198"/>
    </location>
</feature>
<sequence length="341" mass="38660">MKNFLIVAVFISIAFSIYPLLQKTNISIFGIDTIKESIQGYDEKIAEYDKKIKELKEKENLSEIDQTVIESNETFRNTFVGVKNVQEKELRKAYGIIIGTLALFVLLPFLIFGGSSTKNLNNEEKTWLTIPLENIKSLDLSFDKKKRDGNQDASNINFVSKRIQIENNTLSTKGSTQSTAMIMAFLCLPVFYFVPHLYHYFSPSSDGGSFIDLLDNWRVLITPVIFLIVGIYLFISFGPKAKFSINKSTGLIKYRSGTEMVTRNISELESVQINSFALSSNKGHTHQQYELQLNFTDGSVKALFNHTGKEEMYVDAIKTARFTNKPLVDPVRAVESNPHFI</sequence>
<evidence type="ECO:0000313" key="3">
    <source>
        <dbReference type="EMBL" id="QCK13556.1"/>
    </source>
</evidence>
<proteinExistence type="predicted"/>
<protein>
    <submittedName>
        <fullName evidence="3">Uncharacterized protein</fullName>
    </submittedName>
</protein>
<feature type="coiled-coil region" evidence="1">
    <location>
        <begin position="31"/>
        <end position="65"/>
    </location>
</feature>